<accession>A0AAI8VHL5</accession>
<organism evidence="2 3">
    <name type="scientific">Anthostomella pinea</name>
    <dbReference type="NCBI Taxonomy" id="933095"/>
    <lineage>
        <taxon>Eukaryota</taxon>
        <taxon>Fungi</taxon>
        <taxon>Dikarya</taxon>
        <taxon>Ascomycota</taxon>
        <taxon>Pezizomycotina</taxon>
        <taxon>Sordariomycetes</taxon>
        <taxon>Xylariomycetidae</taxon>
        <taxon>Xylariales</taxon>
        <taxon>Xylariaceae</taxon>
        <taxon>Anthostomella</taxon>
    </lineage>
</organism>
<gene>
    <name evidence="2" type="ORF">KHLLAP_LOCUS5174</name>
</gene>
<protein>
    <submittedName>
        <fullName evidence="2">Uu.00g121000.m01.CDS01</fullName>
    </submittedName>
</protein>
<dbReference type="AlphaFoldDB" id="A0AAI8VHL5"/>
<comment type="caution">
    <text evidence="2">The sequence shown here is derived from an EMBL/GenBank/DDBJ whole genome shotgun (WGS) entry which is preliminary data.</text>
</comment>
<sequence>MFDTHFAARPNARSDDCTPPFLDDSRTGGSSFGALPTTITTTATIEAIEDTAFFLPLPLPLALLRRSHLPDRRDASTDSTIAD</sequence>
<feature type="region of interest" description="Disordered" evidence="1">
    <location>
        <begin position="1"/>
        <end position="35"/>
    </location>
</feature>
<reference evidence="2" key="1">
    <citation type="submission" date="2023-10" db="EMBL/GenBank/DDBJ databases">
        <authorList>
            <person name="Hackl T."/>
        </authorList>
    </citation>
    <scope>NUCLEOTIDE SEQUENCE</scope>
</reference>
<dbReference type="Proteomes" id="UP001295740">
    <property type="component" value="Unassembled WGS sequence"/>
</dbReference>
<name>A0AAI8VHL5_9PEZI</name>
<proteinExistence type="predicted"/>
<evidence type="ECO:0000256" key="1">
    <source>
        <dbReference type="SAM" id="MobiDB-lite"/>
    </source>
</evidence>
<evidence type="ECO:0000313" key="3">
    <source>
        <dbReference type="Proteomes" id="UP001295740"/>
    </source>
</evidence>
<dbReference type="EMBL" id="CAUWAG010000007">
    <property type="protein sequence ID" value="CAJ2504706.1"/>
    <property type="molecule type" value="Genomic_DNA"/>
</dbReference>
<keyword evidence="3" id="KW-1185">Reference proteome</keyword>
<evidence type="ECO:0000313" key="2">
    <source>
        <dbReference type="EMBL" id="CAJ2504706.1"/>
    </source>
</evidence>